<dbReference type="GO" id="GO:0005737">
    <property type="term" value="C:cytoplasm"/>
    <property type="evidence" value="ECO:0007669"/>
    <property type="project" value="TreeGrafter"/>
</dbReference>
<organism evidence="3">
    <name type="scientific">Timema bartmani</name>
    <dbReference type="NCBI Taxonomy" id="61472"/>
    <lineage>
        <taxon>Eukaryota</taxon>
        <taxon>Metazoa</taxon>
        <taxon>Ecdysozoa</taxon>
        <taxon>Arthropoda</taxon>
        <taxon>Hexapoda</taxon>
        <taxon>Insecta</taxon>
        <taxon>Pterygota</taxon>
        <taxon>Neoptera</taxon>
        <taxon>Polyneoptera</taxon>
        <taxon>Phasmatodea</taxon>
        <taxon>Timematodea</taxon>
        <taxon>Timematoidea</taxon>
        <taxon>Timematidae</taxon>
        <taxon>Timema</taxon>
    </lineage>
</organism>
<name>A0A7R9F1V7_9NEOP</name>
<sequence>MRSDILASAVLCNINSTVKEAKTRFQRWMDKDERIPPNLREIVYVAGIKYGGVKEWNYCWSKYNSTVVPSERKLLLKALGVASDPWILQRYLLTTLDRNLVKPQDVKVVLAMVAANPEGQLMAWRHLKAHWHYMQSVFGNGTFTMGGLISAVTSHFSTDYDYHEVSLFFKDMNVGSGQRALKQSLEMIRLNIHWVRHNEEAIYAWLNNYLLRNNTGRLKRGSPSNPKVGGTK</sequence>
<dbReference type="PANTHER" id="PTHR11533">
    <property type="entry name" value="PROTEASE M1 ZINC METALLOPROTEASE"/>
    <property type="match status" value="1"/>
</dbReference>
<evidence type="ECO:0000259" key="2">
    <source>
        <dbReference type="Pfam" id="PF11838"/>
    </source>
</evidence>
<gene>
    <name evidence="3" type="ORF">TBIB3V08_LOCUS7847</name>
</gene>
<evidence type="ECO:0000256" key="1">
    <source>
        <dbReference type="ARBA" id="ARBA00010136"/>
    </source>
</evidence>
<dbReference type="GO" id="GO:0042277">
    <property type="term" value="F:peptide binding"/>
    <property type="evidence" value="ECO:0007669"/>
    <property type="project" value="TreeGrafter"/>
</dbReference>
<dbReference type="AlphaFoldDB" id="A0A7R9F1V7"/>
<reference evidence="3" key="1">
    <citation type="submission" date="2020-11" db="EMBL/GenBank/DDBJ databases">
        <authorList>
            <person name="Tran Van P."/>
        </authorList>
    </citation>
    <scope>NUCLEOTIDE SEQUENCE</scope>
</reference>
<dbReference type="GO" id="GO:0043171">
    <property type="term" value="P:peptide catabolic process"/>
    <property type="evidence" value="ECO:0007669"/>
    <property type="project" value="TreeGrafter"/>
</dbReference>
<dbReference type="GO" id="GO:0016020">
    <property type="term" value="C:membrane"/>
    <property type="evidence" value="ECO:0007669"/>
    <property type="project" value="TreeGrafter"/>
</dbReference>
<accession>A0A7R9F1V7</accession>
<dbReference type="InterPro" id="IPR050344">
    <property type="entry name" value="Peptidase_M1_aminopeptidases"/>
</dbReference>
<dbReference type="PANTHER" id="PTHR11533:SF299">
    <property type="entry name" value="AMINOPEPTIDASE"/>
    <property type="match status" value="1"/>
</dbReference>
<evidence type="ECO:0000313" key="3">
    <source>
        <dbReference type="EMBL" id="CAD7445495.1"/>
    </source>
</evidence>
<dbReference type="GO" id="GO:0005615">
    <property type="term" value="C:extracellular space"/>
    <property type="evidence" value="ECO:0007669"/>
    <property type="project" value="TreeGrafter"/>
</dbReference>
<dbReference type="Gene3D" id="1.25.50.20">
    <property type="match status" value="1"/>
</dbReference>
<feature type="domain" description="ERAP1-like C-terminal" evidence="2">
    <location>
        <begin position="2"/>
        <end position="189"/>
    </location>
</feature>
<comment type="similarity">
    <text evidence="1">Belongs to the peptidase M1 family.</text>
</comment>
<dbReference type="GO" id="GO:0008270">
    <property type="term" value="F:zinc ion binding"/>
    <property type="evidence" value="ECO:0007669"/>
    <property type="project" value="TreeGrafter"/>
</dbReference>
<proteinExistence type="inferred from homology"/>
<dbReference type="InterPro" id="IPR024571">
    <property type="entry name" value="ERAP1-like_C_dom"/>
</dbReference>
<dbReference type="EMBL" id="OD567310">
    <property type="protein sequence ID" value="CAD7445495.1"/>
    <property type="molecule type" value="Genomic_DNA"/>
</dbReference>
<protein>
    <recommendedName>
        <fullName evidence="2">ERAP1-like C-terminal domain-containing protein</fullName>
    </recommendedName>
</protein>
<dbReference type="GO" id="GO:0070006">
    <property type="term" value="F:metalloaminopeptidase activity"/>
    <property type="evidence" value="ECO:0007669"/>
    <property type="project" value="TreeGrafter"/>
</dbReference>
<dbReference type="Pfam" id="PF11838">
    <property type="entry name" value="ERAP1_C"/>
    <property type="match status" value="1"/>
</dbReference>
<dbReference type="GO" id="GO:0006508">
    <property type="term" value="P:proteolysis"/>
    <property type="evidence" value="ECO:0007669"/>
    <property type="project" value="TreeGrafter"/>
</dbReference>